<evidence type="ECO:0000256" key="4">
    <source>
        <dbReference type="PROSITE-ProRule" id="PRU00409"/>
    </source>
</evidence>
<dbReference type="OrthoDB" id="9765608at2"/>
<dbReference type="Gene3D" id="3.30.470.20">
    <property type="entry name" value="ATP-grasp fold, B domain"/>
    <property type="match status" value="1"/>
</dbReference>
<dbReference type="InterPro" id="IPR011761">
    <property type="entry name" value="ATP-grasp"/>
</dbReference>
<dbReference type="Gene3D" id="3.30.1490.20">
    <property type="entry name" value="ATP-grasp fold, A domain"/>
    <property type="match status" value="1"/>
</dbReference>
<name>Q2WB88_PARM1</name>
<keyword evidence="2 4" id="KW-0547">Nucleotide-binding</keyword>
<dbReference type="AlphaFoldDB" id="Q2WB88"/>
<keyword evidence="3 4" id="KW-0067">ATP-binding</keyword>
<dbReference type="SUPFAM" id="SSF51735">
    <property type="entry name" value="NAD(P)-binding Rossmann-fold domains"/>
    <property type="match status" value="1"/>
</dbReference>
<reference evidence="6 7" key="1">
    <citation type="journal article" date="2005" name="DNA Res.">
        <title>Complete genome sequence of the facultative anaerobic magnetotactic bacterium Magnetospirillum sp. strain AMB-1.</title>
        <authorList>
            <person name="Matsunaga T."/>
            <person name="Okamura Y."/>
            <person name="Fukuda Y."/>
            <person name="Wahyudi A.T."/>
            <person name="Murase Y."/>
            <person name="Takeyama H."/>
        </authorList>
    </citation>
    <scope>NUCLEOTIDE SEQUENCE [LARGE SCALE GENOMIC DNA]</scope>
    <source>
        <strain evidence="7">ATCC 700264 / AMB-1</strain>
    </source>
</reference>
<evidence type="ECO:0000256" key="2">
    <source>
        <dbReference type="ARBA" id="ARBA00022741"/>
    </source>
</evidence>
<dbReference type="Proteomes" id="UP000007058">
    <property type="component" value="Chromosome"/>
</dbReference>
<dbReference type="PANTHER" id="PTHR43585">
    <property type="entry name" value="FUMIPYRROLE BIOSYNTHESIS PROTEIN C"/>
    <property type="match status" value="1"/>
</dbReference>
<dbReference type="SUPFAM" id="SSF56059">
    <property type="entry name" value="Glutathione synthetase ATP-binding domain-like"/>
    <property type="match status" value="1"/>
</dbReference>
<dbReference type="InterPro" id="IPR052032">
    <property type="entry name" value="ATP-dep_AA_Ligase"/>
</dbReference>
<dbReference type="GO" id="GO:0046872">
    <property type="term" value="F:metal ion binding"/>
    <property type="evidence" value="ECO:0007669"/>
    <property type="project" value="InterPro"/>
</dbReference>
<evidence type="ECO:0000256" key="1">
    <source>
        <dbReference type="ARBA" id="ARBA00022598"/>
    </source>
</evidence>
<feature type="domain" description="ATP-grasp" evidence="5">
    <location>
        <begin position="121"/>
        <end position="301"/>
    </location>
</feature>
<keyword evidence="1" id="KW-0436">Ligase</keyword>
<sequence>MKNIRVLVTGGGSGVGQGIIKALRISGLPVTVVSGDIAPLNAGLFLADEATLIPRVEDADALERFVVLLSQGGFHMVMIGSEFDLAFFSRHRDTIEARTGCKVMASPLSTVEMANDKWLTTEFLRTNGLPHAAACLPAHADEAAAWAAANGYPVVLKSRTGTSSRNVHIVKDEADLRRLFSLVPNLMLQAFAGSEGDGLAHEYTCAVFRAADGSLLGPLTARRTLRGGSSWVVEVGDYHWLHPMLLAIGERVPSLGSLNVQLRDGPDGPIPFELNARFSGTTAVRAHFGFNEPAFALRSYLLGETLAPPRIGSGLALRYLEEVFLDGVAATELDHALPRGVVRDWT</sequence>
<organism evidence="6 7">
    <name type="scientific">Paramagnetospirillum magneticum (strain ATCC 700264 / AMB-1)</name>
    <name type="common">Magnetospirillum magneticum</name>
    <dbReference type="NCBI Taxonomy" id="342108"/>
    <lineage>
        <taxon>Bacteria</taxon>
        <taxon>Pseudomonadati</taxon>
        <taxon>Pseudomonadota</taxon>
        <taxon>Alphaproteobacteria</taxon>
        <taxon>Rhodospirillales</taxon>
        <taxon>Magnetospirillaceae</taxon>
        <taxon>Paramagnetospirillum</taxon>
    </lineage>
</organism>
<dbReference type="PROSITE" id="PS50975">
    <property type="entry name" value="ATP_GRASP"/>
    <property type="match status" value="1"/>
</dbReference>
<dbReference type="Gene3D" id="3.40.50.20">
    <property type="match status" value="1"/>
</dbReference>
<dbReference type="KEGG" id="mag:amb0083"/>
<accession>Q2WB88</accession>
<dbReference type="GO" id="GO:0005524">
    <property type="term" value="F:ATP binding"/>
    <property type="evidence" value="ECO:0007669"/>
    <property type="project" value="UniProtKB-UniRule"/>
</dbReference>
<evidence type="ECO:0000259" key="5">
    <source>
        <dbReference type="PROSITE" id="PS50975"/>
    </source>
</evidence>
<dbReference type="RefSeq" id="WP_011382530.1">
    <property type="nucleotide sequence ID" value="NC_007626.1"/>
</dbReference>
<dbReference type="InterPro" id="IPR013815">
    <property type="entry name" value="ATP_grasp_subdomain_1"/>
</dbReference>
<dbReference type="PANTHER" id="PTHR43585:SF2">
    <property type="entry name" value="ATP-GRASP ENZYME FSQD"/>
    <property type="match status" value="1"/>
</dbReference>
<gene>
    <name evidence="6" type="ordered locus">amb0083</name>
</gene>
<evidence type="ECO:0000313" key="7">
    <source>
        <dbReference type="Proteomes" id="UP000007058"/>
    </source>
</evidence>
<dbReference type="NCBIfam" id="NF009402">
    <property type="entry name" value="PRK12767.1-1"/>
    <property type="match status" value="1"/>
</dbReference>
<dbReference type="GO" id="GO:0016874">
    <property type="term" value="F:ligase activity"/>
    <property type="evidence" value="ECO:0007669"/>
    <property type="project" value="UniProtKB-KW"/>
</dbReference>
<keyword evidence="7" id="KW-1185">Reference proteome</keyword>
<evidence type="ECO:0000313" key="6">
    <source>
        <dbReference type="EMBL" id="BAE48887.1"/>
    </source>
</evidence>
<evidence type="ECO:0000256" key="3">
    <source>
        <dbReference type="ARBA" id="ARBA00022840"/>
    </source>
</evidence>
<proteinExistence type="predicted"/>
<protein>
    <submittedName>
        <fullName evidence="6">Carbamoylphosphate synthase large subunit</fullName>
    </submittedName>
</protein>
<dbReference type="InterPro" id="IPR036291">
    <property type="entry name" value="NAD(P)-bd_dom_sf"/>
</dbReference>
<dbReference type="STRING" id="342108.amb0083"/>
<dbReference type="EMBL" id="AP007255">
    <property type="protein sequence ID" value="BAE48887.1"/>
    <property type="molecule type" value="Genomic_DNA"/>
</dbReference>
<dbReference type="HOGENOM" id="CLU_052967_4_0_5"/>